<name>A0A5C6E2Y3_9BACT</name>
<dbReference type="AlphaFoldDB" id="A0A5C6E2Y3"/>
<dbReference type="Proteomes" id="UP000319143">
    <property type="component" value="Unassembled WGS sequence"/>
</dbReference>
<sequence>MLRKLTNSFAAFCVATVLTQMMLVGFFLFRGTINGNTGTKVVALLNGIDITGNRLQQILQQSEDIEQPDFEEILQARKMESLEMDMRLRSQNEYRDELSTKEAALREEQAFFDERREAFTEKLKKMEQGARDKGVQEVQRTLQALDAVQAKEQLLRIYDDERIDEVVNIIQAMAIEKRKDILAEFATPAEADKLAEILRRIGEGYPTTALINQAGGG</sequence>
<protein>
    <submittedName>
        <fullName evidence="2">Uncharacterized protein</fullName>
    </submittedName>
</protein>
<keyword evidence="1" id="KW-0472">Membrane</keyword>
<dbReference type="RefSeq" id="WP_146523926.1">
    <property type="nucleotide sequence ID" value="NZ_SJPV01000001.1"/>
</dbReference>
<organism evidence="2 3">
    <name type="scientific">Novipirellula artificiosorum</name>
    <dbReference type="NCBI Taxonomy" id="2528016"/>
    <lineage>
        <taxon>Bacteria</taxon>
        <taxon>Pseudomonadati</taxon>
        <taxon>Planctomycetota</taxon>
        <taxon>Planctomycetia</taxon>
        <taxon>Pirellulales</taxon>
        <taxon>Pirellulaceae</taxon>
        <taxon>Novipirellula</taxon>
    </lineage>
</organism>
<evidence type="ECO:0000256" key="1">
    <source>
        <dbReference type="SAM" id="Phobius"/>
    </source>
</evidence>
<evidence type="ECO:0000313" key="3">
    <source>
        <dbReference type="Proteomes" id="UP000319143"/>
    </source>
</evidence>
<proteinExistence type="predicted"/>
<dbReference type="EMBL" id="SJPV01000001">
    <property type="protein sequence ID" value="TWU41746.1"/>
    <property type="molecule type" value="Genomic_DNA"/>
</dbReference>
<evidence type="ECO:0000313" key="2">
    <source>
        <dbReference type="EMBL" id="TWU41746.1"/>
    </source>
</evidence>
<reference evidence="2 3" key="1">
    <citation type="submission" date="2019-02" db="EMBL/GenBank/DDBJ databases">
        <title>Deep-cultivation of Planctomycetes and their phenomic and genomic characterization uncovers novel biology.</title>
        <authorList>
            <person name="Wiegand S."/>
            <person name="Jogler M."/>
            <person name="Boedeker C."/>
            <person name="Pinto D."/>
            <person name="Vollmers J."/>
            <person name="Rivas-Marin E."/>
            <person name="Kohn T."/>
            <person name="Peeters S.H."/>
            <person name="Heuer A."/>
            <person name="Rast P."/>
            <person name="Oberbeckmann S."/>
            <person name="Bunk B."/>
            <person name="Jeske O."/>
            <person name="Meyerdierks A."/>
            <person name="Storesund J.E."/>
            <person name="Kallscheuer N."/>
            <person name="Luecker S."/>
            <person name="Lage O.M."/>
            <person name="Pohl T."/>
            <person name="Merkel B.J."/>
            <person name="Hornburger P."/>
            <person name="Mueller R.-W."/>
            <person name="Bruemmer F."/>
            <person name="Labrenz M."/>
            <person name="Spormann A.M."/>
            <person name="Op Den Camp H."/>
            <person name="Overmann J."/>
            <person name="Amann R."/>
            <person name="Jetten M.S.M."/>
            <person name="Mascher T."/>
            <person name="Medema M.H."/>
            <person name="Devos D.P."/>
            <person name="Kaster A.-K."/>
            <person name="Ovreas L."/>
            <person name="Rohde M."/>
            <person name="Galperin M.Y."/>
            <person name="Jogler C."/>
        </authorList>
    </citation>
    <scope>NUCLEOTIDE SEQUENCE [LARGE SCALE GENOMIC DNA]</scope>
    <source>
        <strain evidence="2 3">Poly41</strain>
    </source>
</reference>
<dbReference type="OrthoDB" id="259971at2"/>
<feature type="transmembrane region" description="Helical" evidence="1">
    <location>
        <begin position="9"/>
        <end position="29"/>
    </location>
</feature>
<accession>A0A5C6E2Y3</accession>
<keyword evidence="3" id="KW-1185">Reference proteome</keyword>
<keyword evidence="1" id="KW-1133">Transmembrane helix</keyword>
<comment type="caution">
    <text evidence="2">The sequence shown here is derived from an EMBL/GenBank/DDBJ whole genome shotgun (WGS) entry which is preliminary data.</text>
</comment>
<gene>
    <name evidence="2" type="ORF">Poly41_00380</name>
</gene>
<keyword evidence="1" id="KW-0812">Transmembrane</keyword>